<dbReference type="PANTHER" id="PTHR14633">
    <property type="entry name" value="LITTLE ELONGATION COMPLEX SUBUNIT 2"/>
    <property type="match status" value="1"/>
</dbReference>
<keyword evidence="1" id="KW-0863">Zinc-finger</keyword>
<dbReference type="EMBL" id="VJMH01007503">
    <property type="protein sequence ID" value="KAF0682661.1"/>
    <property type="molecule type" value="Genomic_DNA"/>
</dbReference>
<keyword evidence="5" id="KW-1185">Reference proteome</keyword>
<evidence type="ECO:0000256" key="1">
    <source>
        <dbReference type="PROSITE-ProRule" id="PRU00723"/>
    </source>
</evidence>
<dbReference type="AlphaFoldDB" id="A0A485LSL4"/>
<dbReference type="InterPro" id="IPR000571">
    <property type="entry name" value="Znf_CCCH"/>
</dbReference>
<accession>A0A485LSL4</accession>
<dbReference type="PROSITE" id="PS50103">
    <property type="entry name" value="ZF_C3H1"/>
    <property type="match status" value="1"/>
</dbReference>
<dbReference type="GO" id="GO:0042795">
    <property type="term" value="P:snRNA transcription by RNA polymerase II"/>
    <property type="evidence" value="ECO:0007669"/>
    <property type="project" value="TreeGrafter"/>
</dbReference>
<evidence type="ECO:0000313" key="3">
    <source>
        <dbReference type="EMBL" id="KAF0682661.1"/>
    </source>
</evidence>
<reference evidence="3" key="2">
    <citation type="submission" date="2019-06" db="EMBL/GenBank/DDBJ databases">
        <title>Genomics analysis of Aphanomyces spp. identifies a new class of oomycete effector associated with host adaptation.</title>
        <authorList>
            <person name="Gaulin E."/>
        </authorList>
    </citation>
    <scope>NUCLEOTIDE SEQUENCE</scope>
    <source>
        <strain evidence="3">CBS 578.67</strain>
    </source>
</reference>
<reference evidence="4 5" key="1">
    <citation type="submission" date="2019-03" db="EMBL/GenBank/DDBJ databases">
        <authorList>
            <person name="Gaulin E."/>
            <person name="Dumas B."/>
        </authorList>
    </citation>
    <scope>NUCLEOTIDE SEQUENCE [LARGE SCALE GENOMIC DNA]</scope>
    <source>
        <strain evidence="4">CBS 568.67</strain>
    </source>
</reference>
<dbReference type="GO" id="GO:0042796">
    <property type="term" value="P:snRNA transcription by RNA polymerase III"/>
    <property type="evidence" value="ECO:0007669"/>
    <property type="project" value="TreeGrafter"/>
</dbReference>
<dbReference type="OrthoDB" id="289162at2759"/>
<name>A0A485LSL4_9STRA</name>
<dbReference type="GO" id="GO:0045945">
    <property type="term" value="P:positive regulation of transcription by RNA polymerase III"/>
    <property type="evidence" value="ECO:0007669"/>
    <property type="project" value="TreeGrafter"/>
</dbReference>
<keyword evidence="1" id="KW-0862">Zinc</keyword>
<dbReference type="PANTHER" id="PTHR14633:SF3">
    <property type="entry name" value="LITTLE ELONGATION COMPLEX SUBUNIT 2"/>
    <property type="match status" value="1"/>
</dbReference>
<evidence type="ECO:0000313" key="4">
    <source>
        <dbReference type="EMBL" id="VFU01847.1"/>
    </source>
</evidence>
<evidence type="ECO:0000259" key="2">
    <source>
        <dbReference type="PROSITE" id="PS50103"/>
    </source>
</evidence>
<feature type="domain" description="C3H1-type" evidence="2">
    <location>
        <begin position="538"/>
        <end position="565"/>
    </location>
</feature>
<gene>
    <name evidence="4" type="primary">Aste57867_25220</name>
    <name evidence="3" type="ORF">As57867_025142</name>
    <name evidence="4" type="ORF">ASTE57867_25220</name>
</gene>
<dbReference type="GO" id="GO:0008270">
    <property type="term" value="F:zinc ion binding"/>
    <property type="evidence" value="ECO:0007669"/>
    <property type="project" value="UniProtKB-KW"/>
</dbReference>
<feature type="zinc finger region" description="C3H1-type" evidence="1">
    <location>
        <begin position="538"/>
        <end position="565"/>
    </location>
</feature>
<sequence>MNCPLPLRPLSAASIEDGAADVSLWLTEEDYELYSIHRHVTKTIADITKSKKRKADVMVAPAARAVVTESAASAAPTSGLDEIMHARKTVLLKSDHESYLALHAKKLAAQKQGMPEIIALSESEHAEFRRLDGLVARELRRECDAAKELYPRTFNSISRAEMVLEPQKVFEGVAPKHRKAVFATGASPVATSVPALAPRWKVPEEIIQETLTAPWTSTAAPSADTVMQSLMKAHKCAVAIADAALAVLFDNHRGRYRQAWTIPVVVNDRREVYMDAPLVHAKWSGRQMLSAFCGRLLPRILTQAPTTPTTLDGMNYNIWELDTLSLLVRTARVAKTIQAKIDYEWGSHPEQLSESERAQYWLQAWLCGHTGLVLGRFNTAELIELTQESLSSIVSPDENPLAKFQLVQTLLGQVLELPTGRYVVSHANHIVTMYQEDPDGGGAFDLHRWLDAAGTLDPSILGAVLPQWHLPTQIPYSFHVATFCKSYAFDNACDRLSRRKPCSHVHVRPGKRDSVFVVQMTTGMNFKKERRVPLPKVFANVRLCKAFLDQGCFEGTACRFEHVAMATILQTIVDDVVASAARDAAAQRQQQHARHNHSTHNA</sequence>
<evidence type="ECO:0000313" key="5">
    <source>
        <dbReference type="Proteomes" id="UP000332933"/>
    </source>
</evidence>
<organism evidence="4 5">
    <name type="scientific">Aphanomyces stellatus</name>
    <dbReference type="NCBI Taxonomy" id="120398"/>
    <lineage>
        <taxon>Eukaryota</taxon>
        <taxon>Sar</taxon>
        <taxon>Stramenopiles</taxon>
        <taxon>Oomycota</taxon>
        <taxon>Saprolegniomycetes</taxon>
        <taxon>Saprolegniales</taxon>
        <taxon>Verrucalvaceae</taxon>
        <taxon>Aphanomyces</taxon>
    </lineage>
</organism>
<proteinExistence type="predicted"/>
<dbReference type="EMBL" id="CAADRA010007529">
    <property type="protein sequence ID" value="VFU01847.1"/>
    <property type="molecule type" value="Genomic_DNA"/>
</dbReference>
<dbReference type="Proteomes" id="UP000332933">
    <property type="component" value="Unassembled WGS sequence"/>
</dbReference>
<keyword evidence="1" id="KW-0479">Metal-binding</keyword>
<protein>
    <submittedName>
        <fullName evidence="4">Aste57867_25220 protein</fullName>
    </submittedName>
</protein>